<evidence type="ECO:0000256" key="3">
    <source>
        <dbReference type="ARBA" id="ARBA00022840"/>
    </source>
</evidence>
<reference evidence="5 6" key="1">
    <citation type="submission" date="2017-10" db="EMBL/GenBank/DDBJ databases">
        <authorList>
            <person name="Banno H."/>
            <person name="Chua N.-H."/>
        </authorList>
    </citation>
    <scope>NUCLEOTIDE SEQUENCE [LARGE SCALE GENOMIC DNA]</scope>
    <source>
        <strain evidence="5">Vibrio tapetis CECT4600</strain>
    </source>
</reference>
<dbReference type="RefSeq" id="WP_102525327.1">
    <property type="nucleotide sequence ID" value="NZ_LT960612.1"/>
</dbReference>
<keyword evidence="6" id="KW-1185">Reference proteome</keyword>
<keyword evidence="3" id="KW-0067">ATP-binding</keyword>
<dbReference type="SUPFAM" id="SSF50891">
    <property type="entry name" value="Cyclophilin-like"/>
    <property type="match status" value="1"/>
</dbReference>
<evidence type="ECO:0000256" key="1">
    <source>
        <dbReference type="ARBA" id="ARBA00022741"/>
    </source>
</evidence>
<dbReference type="KEGG" id="vta:B1679"/>
<dbReference type="InterPro" id="IPR003778">
    <property type="entry name" value="CT_A_B"/>
</dbReference>
<gene>
    <name evidence="5" type="ORF">VTAP4600_B1679</name>
</gene>
<dbReference type="PANTHER" id="PTHR43309:SF4">
    <property type="entry name" value="CARBOXYLTRANSFERASE DOMAIN-CONTAINING PROTEIN"/>
    <property type="match status" value="1"/>
</dbReference>
<evidence type="ECO:0000256" key="2">
    <source>
        <dbReference type="ARBA" id="ARBA00022801"/>
    </source>
</evidence>
<dbReference type="AlphaFoldDB" id="A0A2N8ZMZ4"/>
<dbReference type="SMART" id="SM00797">
    <property type="entry name" value="AHS2"/>
    <property type="match status" value="1"/>
</dbReference>
<evidence type="ECO:0000313" key="6">
    <source>
        <dbReference type="Proteomes" id="UP000235828"/>
    </source>
</evidence>
<keyword evidence="1" id="KW-0547">Nucleotide-binding</keyword>
<dbReference type="GO" id="GO:0016787">
    <property type="term" value="F:hydrolase activity"/>
    <property type="evidence" value="ECO:0007669"/>
    <property type="project" value="UniProtKB-KW"/>
</dbReference>
<evidence type="ECO:0000259" key="4">
    <source>
        <dbReference type="SMART" id="SM00797"/>
    </source>
</evidence>
<dbReference type="PANTHER" id="PTHR43309">
    <property type="entry name" value="5-OXOPROLINASE SUBUNIT C"/>
    <property type="match status" value="1"/>
</dbReference>
<dbReference type="Proteomes" id="UP000235828">
    <property type="component" value="Chromosome B"/>
</dbReference>
<evidence type="ECO:0000313" key="5">
    <source>
        <dbReference type="EMBL" id="SON53290.1"/>
    </source>
</evidence>
<dbReference type="EMBL" id="LT960612">
    <property type="protein sequence ID" value="SON53290.1"/>
    <property type="molecule type" value="Genomic_DNA"/>
</dbReference>
<name>A0A2N8ZMZ4_9VIBR</name>
<dbReference type="GO" id="GO:0005524">
    <property type="term" value="F:ATP binding"/>
    <property type="evidence" value="ECO:0007669"/>
    <property type="project" value="UniProtKB-KW"/>
</dbReference>
<dbReference type="InterPro" id="IPR029000">
    <property type="entry name" value="Cyclophilin-like_dom_sf"/>
</dbReference>
<sequence length="308" mass="34009">MGLIEVIKPGQLSLIHDFGRFGHSQLGLTQGGPIDDYAYSWANFLLKNTKNSVVIEITLGQAAFFIHHECRLAICGGDLQAKLDGKPVLNWSSFVAKKGQLLSFSLPRNGLRSYLAVKGGFEAPEHYGSCSTVQRDQLGGLNCDGQSLNAGDLIPFHQHETKAKQRHVTFRFTPDYNLPLVLRLIESYQAETFSNAAKSTLYESEYMVSQSSNRMGYRLEGAALDTPKESCLSEGIALGAVQIPPDGHPIILLNDRQTLGGYPKVGCVARIDLPRLAQAKPGQKVFFAQGDREGLQKVWCKWARFFGY</sequence>
<dbReference type="NCBIfam" id="TIGR00724">
    <property type="entry name" value="urea_amlyse_rel"/>
    <property type="match status" value="1"/>
</dbReference>
<dbReference type="Pfam" id="PF02626">
    <property type="entry name" value="CT_A_B"/>
    <property type="match status" value="1"/>
</dbReference>
<protein>
    <submittedName>
        <fullName evidence="5">Putative Allophanate hydrolase subunit 2</fullName>
    </submittedName>
</protein>
<organism evidence="5 6">
    <name type="scientific">Vibrio tapetis subsp. tapetis</name>
    <dbReference type="NCBI Taxonomy" id="1671868"/>
    <lineage>
        <taxon>Bacteria</taxon>
        <taxon>Pseudomonadati</taxon>
        <taxon>Pseudomonadota</taxon>
        <taxon>Gammaproteobacteria</taxon>
        <taxon>Vibrionales</taxon>
        <taxon>Vibrionaceae</taxon>
        <taxon>Vibrio</taxon>
    </lineage>
</organism>
<keyword evidence="2 5" id="KW-0378">Hydrolase</keyword>
<dbReference type="InterPro" id="IPR052708">
    <property type="entry name" value="PxpC"/>
</dbReference>
<accession>A0A2N8ZMZ4</accession>
<dbReference type="OrthoDB" id="9768696at2"/>
<proteinExistence type="predicted"/>
<feature type="domain" description="Carboxyltransferase" evidence="4">
    <location>
        <begin position="25"/>
        <end position="305"/>
    </location>
</feature>
<dbReference type="Gene3D" id="2.40.100.10">
    <property type="entry name" value="Cyclophilin-like"/>
    <property type="match status" value="1"/>
</dbReference>